<organism evidence="3 4">
    <name type="scientific">Isoptericola sediminis</name>
    <dbReference type="NCBI Taxonomy" id="2733572"/>
    <lineage>
        <taxon>Bacteria</taxon>
        <taxon>Bacillati</taxon>
        <taxon>Actinomycetota</taxon>
        <taxon>Actinomycetes</taxon>
        <taxon>Micrococcales</taxon>
        <taxon>Promicromonosporaceae</taxon>
        <taxon>Isoptericola</taxon>
    </lineage>
</organism>
<reference evidence="3 4" key="1">
    <citation type="submission" date="2020-05" db="EMBL/GenBank/DDBJ databases">
        <title>Genome sequence of Isoptericola sp. JC619 isolated from Chilika lagoon, India.</title>
        <authorList>
            <person name="Kumar D."/>
            <person name="Appam K."/>
            <person name="Gandham S."/>
            <person name="Uppada J."/>
            <person name="Sasikala C."/>
            <person name="Venkata Ramana C."/>
        </authorList>
    </citation>
    <scope>NUCLEOTIDE SEQUENCE [LARGE SCALE GENOMIC DNA]</scope>
    <source>
        <strain evidence="3 4">JC619</strain>
    </source>
</reference>
<dbReference type="AlphaFoldDB" id="A0A849JW72"/>
<dbReference type="InterPro" id="IPR032830">
    <property type="entry name" value="XPB/Ssl2_N"/>
</dbReference>
<dbReference type="Proteomes" id="UP000557204">
    <property type="component" value="Unassembled WGS sequence"/>
</dbReference>
<feature type="compositionally biased region" description="Low complexity" evidence="1">
    <location>
        <begin position="654"/>
        <end position="677"/>
    </location>
</feature>
<proteinExistence type="predicted"/>
<comment type="caution">
    <text evidence="3">The sequence shown here is derived from an EMBL/GenBank/DDBJ whole genome shotgun (WGS) entry which is preliminary data.</text>
</comment>
<dbReference type="Pfam" id="PF13625">
    <property type="entry name" value="Helicase_C_3"/>
    <property type="match status" value="1"/>
</dbReference>
<evidence type="ECO:0000259" key="2">
    <source>
        <dbReference type="Pfam" id="PF13625"/>
    </source>
</evidence>
<accession>A0A849JW72</accession>
<evidence type="ECO:0000256" key="1">
    <source>
        <dbReference type="SAM" id="MobiDB-lite"/>
    </source>
</evidence>
<feature type="domain" description="Helicase XPB/Ssl2 N-terminal" evidence="2">
    <location>
        <begin position="459"/>
        <end position="581"/>
    </location>
</feature>
<dbReference type="EMBL" id="JABFAJ010000015">
    <property type="protein sequence ID" value="NNU27542.1"/>
    <property type="molecule type" value="Genomic_DNA"/>
</dbReference>
<name>A0A849JW72_9MICO</name>
<gene>
    <name evidence="3" type="ORF">HLI28_08300</name>
</gene>
<keyword evidence="4" id="KW-1185">Reference proteome</keyword>
<evidence type="ECO:0000313" key="4">
    <source>
        <dbReference type="Proteomes" id="UP000557204"/>
    </source>
</evidence>
<protein>
    <recommendedName>
        <fullName evidence="2">Helicase XPB/Ssl2 N-terminal domain-containing protein</fullName>
    </recommendedName>
</protein>
<feature type="region of interest" description="Disordered" evidence="1">
    <location>
        <begin position="654"/>
        <end position="700"/>
    </location>
</feature>
<evidence type="ECO:0000313" key="3">
    <source>
        <dbReference type="EMBL" id="NNU27542.1"/>
    </source>
</evidence>
<sequence length="776" mass="80902">MAVTFTEWVRTRTDDELVTLLRARPDLGTPSPSTLRSLAARAASRTSTERAVAHLDAGTLQVLESLLALSDGGTPVDAARIAAALGAPDAVGPVARVLDDARDAALVWDDGDGVHPSPGLEEVLGPYPAGLGPARDGDGPTVDVAALSPAARQVLDALTWGPPVGVVPPEGSAARVAVDGLVTDGLLERSDTRHVLLPRDVGLALRDGRTHRTPDLDPPRPTGTVVPDATVDAEAAGAALEIVRQVAHVVVAWDDTPPSTLRAGGLAVRDLRRTARLLETDEATAATVVELAASAGLVADDGDAPASYVPTTRADGWEEAEDADRWATLATAWRRSRRTPWQVGTRDEKGTVRAPLSADLQRPWVPRLREQVLAVLAAQPGVALGVDDVLEVLRWRSPRAVPPEAAVAGLLREAALLGVTGAGVLSSPGRAVLAAGDDPGEEDLAGAMRTVFPEEVHEFLLQGDLTGIVPGRPGPELARLIDQAAEVESRGAATTVRFTTGSVTRALDHGSSGEDLLAEIAQRSAVPVPQPLEYLVKDTARRHEALRVGSAQSYVRTADPATLAGLADDPRLASLGLVRLAPTVLAASVPAAELHEVLRERGLLSALEGPDGRPLGRVRRAARLDRDAWSRRRGGGSVRGMTDAGRRELVARIRGTSRGGASASAGSPDAGASPARAEPGFGSGPGRGGTAASPFGEGDGVGRAVREPGDVQAELSEALRDGRTVWVELVGGSGALERRELRPMRLEGGRLRALDPVREAELTIAVHRIASVQPTD</sequence>